<reference evidence="2" key="1">
    <citation type="submission" date="2021-09" db="EMBL/GenBank/DDBJ databases">
        <authorList>
            <consortium name="AG Swart"/>
            <person name="Singh M."/>
            <person name="Singh A."/>
            <person name="Seah K."/>
            <person name="Emmerich C."/>
        </authorList>
    </citation>
    <scope>NUCLEOTIDE SEQUENCE</scope>
    <source>
        <strain evidence="2">ATCC30299</strain>
    </source>
</reference>
<accession>A0AAU9KN77</accession>
<dbReference type="EMBL" id="CAJZBQ010000062">
    <property type="protein sequence ID" value="CAG9335536.1"/>
    <property type="molecule type" value="Genomic_DNA"/>
</dbReference>
<dbReference type="Proteomes" id="UP001162131">
    <property type="component" value="Unassembled WGS sequence"/>
</dbReference>
<sequence length="111" mass="13338">MNYLEIGKRELYRFRAEKSLNFVPDPPNPVIESPLFENDYPAKILELESEIKRLNEENLRLRAQLAEKNQPDLRIELKDPQEFLKEEKVFYENVIKELSREIVKLTPPRRK</sequence>
<evidence type="ECO:0000313" key="2">
    <source>
        <dbReference type="EMBL" id="CAG9335536.1"/>
    </source>
</evidence>
<name>A0AAU9KN77_9CILI</name>
<keyword evidence="3" id="KW-1185">Reference proteome</keyword>
<comment type="caution">
    <text evidence="2">The sequence shown here is derived from an EMBL/GenBank/DDBJ whole genome shotgun (WGS) entry which is preliminary data.</text>
</comment>
<keyword evidence="1" id="KW-0175">Coiled coil</keyword>
<evidence type="ECO:0000313" key="3">
    <source>
        <dbReference type="Proteomes" id="UP001162131"/>
    </source>
</evidence>
<organism evidence="2 3">
    <name type="scientific">Blepharisma stoltei</name>
    <dbReference type="NCBI Taxonomy" id="1481888"/>
    <lineage>
        <taxon>Eukaryota</taxon>
        <taxon>Sar</taxon>
        <taxon>Alveolata</taxon>
        <taxon>Ciliophora</taxon>
        <taxon>Postciliodesmatophora</taxon>
        <taxon>Heterotrichea</taxon>
        <taxon>Heterotrichida</taxon>
        <taxon>Blepharismidae</taxon>
        <taxon>Blepharisma</taxon>
    </lineage>
</organism>
<dbReference type="AlphaFoldDB" id="A0AAU9KN77"/>
<proteinExistence type="predicted"/>
<protein>
    <submittedName>
        <fullName evidence="2">Uncharacterized protein</fullName>
    </submittedName>
</protein>
<evidence type="ECO:0000256" key="1">
    <source>
        <dbReference type="SAM" id="Coils"/>
    </source>
</evidence>
<gene>
    <name evidence="2" type="ORF">BSTOLATCC_MIC64003</name>
</gene>
<feature type="coiled-coil region" evidence="1">
    <location>
        <begin position="44"/>
        <end position="101"/>
    </location>
</feature>